<organism evidence="2 3">
    <name type="scientific">Hebeloma cylindrosporum</name>
    <dbReference type="NCBI Taxonomy" id="76867"/>
    <lineage>
        <taxon>Eukaryota</taxon>
        <taxon>Fungi</taxon>
        <taxon>Dikarya</taxon>
        <taxon>Basidiomycota</taxon>
        <taxon>Agaricomycotina</taxon>
        <taxon>Agaricomycetes</taxon>
        <taxon>Agaricomycetidae</taxon>
        <taxon>Agaricales</taxon>
        <taxon>Agaricineae</taxon>
        <taxon>Hymenogastraceae</taxon>
        <taxon>Hebeloma</taxon>
    </lineage>
</organism>
<dbReference type="STRING" id="686832.A0A0C2Y1E5"/>
<feature type="domain" description="BTB" evidence="1">
    <location>
        <begin position="54"/>
        <end position="121"/>
    </location>
</feature>
<name>A0A0C2Y1E5_HEBCY</name>
<gene>
    <name evidence="2" type="ORF">M413DRAFT_32915</name>
</gene>
<keyword evidence="3" id="KW-1185">Reference proteome</keyword>
<protein>
    <recommendedName>
        <fullName evidence="1">BTB domain-containing protein</fullName>
    </recommendedName>
</protein>
<reference evidence="3" key="2">
    <citation type="submission" date="2015-01" db="EMBL/GenBank/DDBJ databases">
        <title>Evolutionary Origins and Diversification of the Mycorrhizal Mutualists.</title>
        <authorList>
            <consortium name="DOE Joint Genome Institute"/>
            <consortium name="Mycorrhizal Genomics Consortium"/>
            <person name="Kohler A."/>
            <person name="Kuo A."/>
            <person name="Nagy L.G."/>
            <person name="Floudas D."/>
            <person name="Copeland A."/>
            <person name="Barry K.W."/>
            <person name="Cichocki N."/>
            <person name="Veneault-Fourrey C."/>
            <person name="LaButti K."/>
            <person name="Lindquist E.A."/>
            <person name="Lipzen A."/>
            <person name="Lundell T."/>
            <person name="Morin E."/>
            <person name="Murat C."/>
            <person name="Riley R."/>
            <person name="Ohm R."/>
            <person name="Sun H."/>
            <person name="Tunlid A."/>
            <person name="Henrissat B."/>
            <person name="Grigoriev I.V."/>
            <person name="Hibbett D.S."/>
            <person name="Martin F."/>
        </authorList>
    </citation>
    <scope>NUCLEOTIDE SEQUENCE [LARGE SCALE GENOMIC DNA]</scope>
    <source>
        <strain evidence="3">h7</strain>
    </source>
</reference>
<dbReference type="SUPFAM" id="SSF54695">
    <property type="entry name" value="POZ domain"/>
    <property type="match status" value="1"/>
</dbReference>
<dbReference type="InterPro" id="IPR000210">
    <property type="entry name" value="BTB/POZ_dom"/>
</dbReference>
<dbReference type="EMBL" id="KN831844">
    <property type="protein sequence ID" value="KIM34917.1"/>
    <property type="molecule type" value="Genomic_DNA"/>
</dbReference>
<dbReference type="PROSITE" id="PS50097">
    <property type="entry name" value="BTB"/>
    <property type="match status" value="1"/>
</dbReference>
<dbReference type="OrthoDB" id="3218112at2759"/>
<dbReference type="InterPro" id="IPR011333">
    <property type="entry name" value="SKP1/BTB/POZ_sf"/>
</dbReference>
<dbReference type="AlphaFoldDB" id="A0A0C2Y1E5"/>
<evidence type="ECO:0000259" key="1">
    <source>
        <dbReference type="PROSITE" id="PS50097"/>
    </source>
</evidence>
<evidence type="ECO:0000313" key="3">
    <source>
        <dbReference type="Proteomes" id="UP000053424"/>
    </source>
</evidence>
<reference evidence="2 3" key="1">
    <citation type="submission" date="2014-04" db="EMBL/GenBank/DDBJ databases">
        <authorList>
            <consortium name="DOE Joint Genome Institute"/>
            <person name="Kuo A."/>
            <person name="Gay G."/>
            <person name="Dore J."/>
            <person name="Kohler A."/>
            <person name="Nagy L.G."/>
            <person name="Floudas D."/>
            <person name="Copeland A."/>
            <person name="Barry K.W."/>
            <person name="Cichocki N."/>
            <person name="Veneault-Fourrey C."/>
            <person name="LaButti K."/>
            <person name="Lindquist E.A."/>
            <person name="Lipzen A."/>
            <person name="Lundell T."/>
            <person name="Morin E."/>
            <person name="Murat C."/>
            <person name="Sun H."/>
            <person name="Tunlid A."/>
            <person name="Henrissat B."/>
            <person name="Grigoriev I.V."/>
            <person name="Hibbett D.S."/>
            <person name="Martin F."/>
            <person name="Nordberg H.P."/>
            <person name="Cantor M.N."/>
            <person name="Hua S.X."/>
        </authorList>
    </citation>
    <scope>NUCLEOTIDE SEQUENCE [LARGE SCALE GENOMIC DNA]</scope>
    <source>
        <strain evidence="3">h7</strain>
    </source>
</reference>
<accession>A0A0C2Y1E5</accession>
<dbReference type="HOGENOM" id="CLU_2038360_0_0_1"/>
<dbReference type="Proteomes" id="UP000053424">
    <property type="component" value="Unassembled WGS sequence"/>
</dbReference>
<sequence>MSTPAQPLKHALPFTTVVIVQHGIDDLVMDLKSKQVMAPEPAIVRHHEFYFSDGSVVIIVERTAFRVHQSILARHSEVFNGLWEVPQPSRMEVYDGCPSMHLSGDSVDDFVDVMRVIYDVL</sequence>
<dbReference type="Gene3D" id="3.30.710.10">
    <property type="entry name" value="Potassium Channel Kv1.1, Chain A"/>
    <property type="match status" value="1"/>
</dbReference>
<evidence type="ECO:0000313" key="2">
    <source>
        <dbReference type="EMBL" id="KIM34917.1"/>
    </source>
</evidence>
<dbReference type="Pfam" id="PF00651">
    <property type="entry name" value="BTB"/>
    <property type="match status" value="1"/>
</dbReference>
<proteinExistence type="predicted"/>